<organism evidence="2 3">
    <name type="scientific">Ramlibacter lithotrophicus</name>
    <dbReference type="NCBI Taxonomy" id="2606681"/>
    <lineage>
        <taxon>Bacteria</taxon>
        <taxon>Pseudomonadati</taxon>
        <taxon>Pseudomonadota</taxon>
        <taxon>Betaproteobacteria</taxon>
        <taxon>Burkholderiales</taxon>
        <taxon>Comamonadaceae</taxon>
        <taxon>Ramlibacter</taxon>
    </lineage>
</organism>
<dbReference type="Proteomes" id="UP000521868">
    <property type="component" value="Unassembled WGS sequence"/>
</dbReference>
<reference evidence="2 3" key="1">
    <citation type="journal article" date="2020" name="Nature">
        <title>Bacterial chemolithoautotrophy via manganese oxidation.</title>
        <authorList>
            <person name="Yu H."/>
            <person name="Leadbetter J.R."/>
        </authorList>
    </citation>
    <scope>NUCLEOTIDE SEQUENCE [LARGE SCALE GENOMIC DNA]</scope>
    <source>
        <strain evidence="2 3">RBP-1</strain>
    </source>
</reference>
<dbReference type="SUPFAM" id="SSF51735">
    <property type="entry name" value="NAD(P)-binding Rossmann-fold domains"/>
    <property type="match status" value="1"/>
</dbReference>
<proteinExistence type="predicted"/>
<protein>
    <submittedName>
        <fullName evidence="2">SDR family oxidoreductase</fullName>
    </submittedName>
</protein>
<feature type="domain" description="PRISE-like Rossmann-fold" evidence="1">
    <location>
        <begin position="58"/>
        <end position="349"/>
    </location>
</feature>
<dbReference type="AlphaFoldDB" id="A0A7X6I687"/>
<dbReference type="InterPro" id="IPR055222">
    <property type="entry name" value="PRISE-like_Rossmann-fold"/>
</dbReference>
<keyword evidence="3" id="KW-1185">Reference proteome</keyword>
<comment type="caution">
    <text evidence="2">The sequence shown here is derived from an EMBL/GenBank/DDBJ whole genome shotgun (WGS) entry which is preliminary data.</text>
</comment>
<dbReference type="Gene3D" id="3.40.50.720">
    <property type="entry name" value="NAD(P)-binding Rossmann-like Domain"/>
    <property type="match status" value="1"/>
</dbReference>
<evidence type="ECO:0000259" key="1">
    <source>
        <dbReference type="Pfam" id="PF22917"/>
    </source>
</evidence>
<evidence type="ECO:0000313" key="2">
    <source>
        <dbReference type="EMBL" id="NKE65980.1"/>
    </source>
</evidence>
<name>A0A7X6I687_9BURK</name>
<dbReference type="PANTHER" id="PTHR32487:SF0">
    <property type="entry name" value="3-OXO-DELTA(4,5)-STEROID 5-BETA-REDUCTASE"/>
    <property type="match status" value="1"/>
</dbReference>
<evidence type="ECO:0000313" key="3">
    <source>
        <dbReference type="Proteomes" id="UP000521868"/>
    </source>
</evidence>
<accession>A0A7X6I687</accession>
<dbReference type="EMBL" id="VTOX01000002">
    <property type="protein sequence ID" value="NKE65980.1"/>
    <property type="molecule type" value="Genomic_DNA"/>
</dbReference>
<dbReference type="Pfam" id="PF22917">
    <property type="entry name" value="PRISE"/>
    <property type="match status" value="1"/>
</dbReference>
<gene>
    <name evidence="2" type="ORF">RAMLITH_09125</name>
</gene>
<dbReference type="CDD" id="cd08948">
    <property type="entry name" value="5beta-POR_like_SDR_a"/>
    <property type="match status" value="1"/>
</dbReference>
<sequence length="349" mass="39591">MTDRTAIILGGTGMVGANMAQLLDRVGGWDVTIVSRRAPAFDTRARHVVCDMSDPADCEDKLGRLASATHIFWTGHATGTRWVDKVARDTDLFRNAMTAIEPAATGLRHVCLLQGSKYYGRHLGPFKTPARESDPRHFPPNFYYTQEDFLRQLAQGKRWSWSLMRPHIVCGYARTDINLPKPIAVYATLCKKLGLPLRFPGPEGAYRAVHCASDVELLNKGMLWAATTPGAANEAFNMVNGDHFRWEHLWPRIADWFGMAAGGVQQIDLELMMADKEDLWNEIVREHGLLPTPFSEAANWAFANYAFAPTWDIMLDNTKARKFGFQEFVDSEEMFMRIFDSFRRQRFIP</sequence>
<dbReference type="PANTHER" id="PTHR32487">
    <property type="entry name" value="3-OXO-DELTA(4,5)-STEROID 5-BETA-REDUCTASE"/>
    <property type="match status" value="1"/>
</dbReference>
<dbReference type="InterPro" id="IPR036291">
    <property type="entry name" value="NAD(P)-bd_dom_sf"/>
</dbReference>
<dbReference type="RefSeq" id="WP_168107053.1">
    <property type="nucleotide sequence ID" value="NZ_VTOX01000002.1"/>
</dbReference>